<sequence length="594" mass="67334">MARLPSSSSSISPRWCYDVFLSFRGEDTREGFTSHLYQALSKVGINTFMDMQLQKGEEVASELPMKIEQSRFSIVVFSESYASSRWCLDELVKIMECKDKMGQHVMPVFYKIQPSEIRNQSGRTEEHLRLLKLSGKYDCKLRKWKTALMATANLSGWPFKKETEPEAQLIQKIVEEVSTRLNRTRALSIARYPVGLEYHIEKINPFLGIGVDDEVRMIGIYGEEGIGKSTIARAIFNLHCHRFEGGSFLAQVKACSGAEGHGLVKVQETLLCETLGLDSISLGNSYRGVSVIKQRLWSKKVLLVIDDVDDLDQLRQLAGGNEWFGPGSRIIITTRNKDLLQAHGVAIEHSCEVDRLNNFYSSLLFCWNTFRKLDPPEMFVELSQCIVEIVQGVPKRLITKGSSLYGKGAKEWGDVIMELWEASNGEGWDKILKIAIDGLEQLQRAILLVIAYVLNGKDKEEIMDILDISESLFNTGIEDLTSKSLICIQRNKIWVSESLRELAREILHAMSQIKFRLMCILRYLDDATDELEDDINSAARSLFKEIFKDSEGEEVEGEEDVISELTNETGLEEGIDDFAEDIESFIDEAFSFFS</sequence>
<proteinExistence type="predicted"/>
<dbReference type="GO" id="GO:0007165">
    <property type="term" value="P:signal transduction"/>
    <property type="evidence" value="ECO:0007669"/>
    <property type="project" value="InterPro"/>
</dbReference>
<evidence type="ECO:0000313" key="4">
    <source>
        <dbReference type="Proteomes" id="UP000197138"/>
    </source>
</evidence>
<dbReference type="AlphaFoldDB" id="A0A218X369"/>
<dbReference type="Pfam" id="PF01582">
    <property type="entry name" value="TIR"/>
    <property type="match status" value="1"/>
</dbReference>
<dbReference type="GO" id="GO:0043531">
    <property type="term" value="F:ADP binding"/>
    <property type="evidence" value="ECO:0007669"/>
    <property type="project" value="InterPro"/>
</dbReference>
<dbReference type="SUPFAM" id="SSF52200">
    <property type="entry name" value="Toll/Interleukin receptor TIR domain"/>
    <property type="match status" value="1"/>
</dbReference>
<dbReference type="InterPro" id="IPR002182">
    <property type="entry name" value="NB-ARC"/>
</dbReference>
<reference evidence="4" key="1">
    <citation type="journal article" date="2017" name="Plant J.">
        <title>The pomegranate (Punica granatum L.) genome and the genomics of punicalagin biosynthesis.</title>
        <authorList>
            <person name="Qin G."/>
            <person name="Xu C."/>
            <person name="Ming R."/>
            <person name="Tang H."/>
            <person name="Guyot R."/>
            <person name="Kramer E.M."/>
            <person name="Hu Y."/>
            <person name="Yi X."/>
            <person name="Qi Y."/>
            <person name="Xu X."/>
            <person name="Gao Z."/>
            <person name="Pan H."/>
            <person name="Jian J."/>
            <person name="Tian Y."/>
            <person name="Yue Z."/>
            <person name="Xu Y."/>
        </authorList>
    </citation>
    <scope>NUCLEOTIDE SEQUENCE [LARGE SCALE GENOMIC DNA]</scope>
    <source>
        <strain evidence="4">cv. Dabenzi</strain>
    </source>
</reference>
<evidence type="ECO:0000259" key="2">
    <source>
        <dbReference type="PROSITE" id="PS50104"/>
    </source>
</evidence>
<dbReference type="Proteomes" id="UP000515151">
    <property type="component" value="Chromosome 2"/>
</dbReference>
<dbReference type="SUPFAM" id="SSF52540">
    <property type="entry name" value="P-loop containing nucleoside triphosphate hydrolases"/>
    <property type="match status" value="1"/>
</dbReference>
<dbReference type="Gene3D" id="3.40.50.300">
    <property type="entry name" value="P-loop containing nucleotide triphosphate hydrolases"/>
    <property type="match status" value="1"/>
</dbReference>
<dbReference type="OrthoDB" id="1357022at2759"/>
<dbReference type="PANTHER" id="PTHR11017">
    <property type="entry name" value="LEUCINE-RICH REPEAT-CONTAINING PROTEIN"/>
    <property type="match status" value="1"/>
</dbReference>
<dbReference type="SMART" id="SM00255">
    <property type="entry name" value="TIR"/>
    <property type="match status" value="1"/>
</dbReference>
<dbReference type="Proteomes" id="UP000197138">
    <property type="component" value="Unassembled WGS sequence"/>
</dbReference>
<keyword evidence="5" id="KW-1185">Reference proteome</keyword>
<evidence type="ECO:0000313" key="3">
    <source>
        <dbReference type="EMBL" id="OWM79354.1"/>
    </source>
</evidence>
<reference evidence="5" key="3">
    <citation type="journal article" date="2020" name="Plant Biotechnol. J.">
        <title>The pomegranate (Punica granatum L.) draft genome dissects genetic divergence between soft- and hard-seeded cultivars.</title>
        <authorList>
            <person name="Luo X."/>
            <person name="Li H."/>
            <person name="Wu Z."/>
            <person name="Yao W."/>
            <person name="Zhao P."/>
            <person name="Cao D."/>
            <person name="Yu H."/>
            <person name="Li K."/>
            <person name="Poudel K."/>
            <person name="Zhao D."/>
            <person name="Zhang F."/>
            <person name="Xia X."/>
            <person name="Chen L."/>
            <person name="Wang Q."/>
            <person name="Jing D."/>
            <person name="Cao S."/>
        </authorList>
    </citation>
    <scope>NUCLEOTIDE SEQUENCE [LARGE SCALE GENOMIC DNA]</scope>
</reference>
<accession>A0A218X369</accession>
<dbReference type="PRINTS" id="PR00364">
    <property type="entry name" value="DISEASERSIST"/>
</dbReference>
<dbReference type="GeneID" id="116194941"/>
<dbReference type="EMBL" id="MTKT01002492">
    <property type="protein sequence ID" value="OWM79354.1"/>
    <property type="molecule type" value="Genomic_DNA"/>
</dbReference>
<feature type="domain" description="TIR" evidence="2">
    <location>
        <begin position="15"/>
        <end position="181"/>
    </location>
</feature>
<dbReference type="InterPro" id="IPR000157">
    <property type="entry name" value="TIR_dom"/>
</dbReference>
<dbReference type="InterPro" id="IPR044974">
    <property type="entry name" value="Disease_R_plants"/>
</dbReference>
<dbReference type="Pfam" id="PF00931">
    <property type="entry name" value="NB-ARC"/>
    <property type="match status" value="1"/>
</dbReference>
<dbReference type="FunFam" id="3.40.50.10140:FF:000007">
    <property type="entry name" value="Disease resistance protein (TIR-NBS-LRR class)"/>
    <property type="match status" value="1"/>
</dbReference>
<dbReference type="Gene3D" id="3.40.50.10140">
    <property type="entry name" value="Toll/interleukin-1 receptor homology (TIR) domain"/>
    <property type="match status" value="1"/>
</dbReference>
<reference evidence="6" key="4">
    <citation type="submission" date="2025-04" db="UniProtKB">
        <authorList>
            <consortium name="RefSeq"/>
        </authorList>
    </citation>
    <scope>IDENTIFICATION</scope>
    <source>
        <tissue evidence="6">Leaf</tissue>
    </source>
</reference>
<dbReference type="InterPro" id="IPR035897">
    <property type="entry name" value="Toll_tir_struct_dom_sf"/>
</dbReference>
<dbReference type="GO" id="GO:0006952">
    <property type="term" value="P:defense response"/>
    <property type="evidence" value="ECO:0007669"/>
    <property type="project" value="InterPro"/>
</dbReference>
<dbReference type="RefSeq" id="XP_031379731.1">
    <property type="nucleotide sequence ID" value="XM_031523871.1"/>
</dbReference>
<reference evidence="3" key="2">
    <citation type="submission" date="2017-06" db="EMBL/GenBank/DDBJ databases">
        <title>The pomegranate genome and the genomics of punicalagin biosynthesis.</title>
        <authorList>
            <person name="Xu C."/>
        </authorList>
    </citation>
    <scope>NUCLEOTIDE SEQUENCE [LARGE SCALE GENOMIC DNA]</scope>
    <source>
        <tissue evidence="3">Fresh leaf</tissue>
    </source>
</reference>
<dbReference type="PANTHER" id="PTHR11017:SF573">
    <property type="entry name" value="ADP-RIBOSYL CYCLASE_CYCLIC ADP-RIBOSE HYDROLASE"/>
    <property type="match status" value="1"/>
</dbReference>
<evidence type="ECO:0000256" key="1">
    <source>
        <dbReference type="ARBA" id="ARBA00023027"/>
    </source>
</evidence>
<organism evidence="3 4">
    <name type="scientific">Punica granatum</name>
    <name type="common">Pomegranate</name>
    <dbReference type="NCBI Taxonomy" id="22663"/>
    <lineage>
        <taxon>Eukaryota</taxon>
        <taxon>Viridiplantae</taxon>
        <taxon>Streptophyta</taxon>
        <taxon>Embryophyta</taxon>
        <taxon>Tracheophyta</taxon>
        <taxon>Spermatophyta</taxon>
        <taxon>Magnoliopsida</taxon>
        <taxon>eudicotyledons</taxon>
        <taxon>Gunneridae</taxon>
        <taxon>Pentapetalae</taxon>
        <taxon>rosids</taxon>
        <taxon>malvids</taxon>
        <taxon>Myrtales</taxon>
        <taxon>Lythraceae</taxon>
        <taxon>Punica</taxon>
    </lineage>
</organism>
<evidence type="ECO:0000313" key="5">
    <source>
        <dbReference type="Proteomes" id="UP000515151"/>
    </source>
</evidence>
<name>A0A218X369_PUNGR</name>
<protein>
    <submittedName>
        <fullName evidence="6">TMV resistance protein N-like</fullName>
    </submittedName>
</protein>
<dbReference type="InterPro" id="IPR027417">
    <property type="entry name" value="P-loop_NTPase"/>
</dbReference>
<gene>
    <name evidence="6" type="primary">LOC116194941</name>
    <name evidence="3" type="ORF">CDL15_Pgr003527</name>
</gene>
<keyword evidence="1" id="KW-0520">NAD</keyword>
<dbReference type="PROSITE" id="PS50104">
    <property type="entry name" value="TIR"/>
    <property type="match status" value="1"/>
</dbReference>
<evidence type="ECO:0000313" key="6">
    <source>
        <dbReference type="RefSeq" id="XP_031379731.1"/>
    </source>
</evidence>